<dbReference type="AlphaFoldDB" id="A0A2U1QAR8"/>
<gene>
    <name evidence="7" type="ORF">CTI12_AA037170</name>
</gene>
<dbReference type="InterPro" id="IPR033124">
    <property type="entry name" value="Ser_caboxypep_his_AS"/>
</dbReference>
<keyword evidence="5" id="KW-0325">Glycoprotein</keyword>
<evidence type="ECO:0000256" key="6">
    <source>
        <dbReference type="SAM" id="SignalP"/>
    </source>
</evidence>
<dbReference type="PANTHER" id="PTHR11802:SF382">
    <property type="entry name" value="PEPTIDASE S10, SERINE CARBOXYPEPTIDASE, ALPHA_BETA HYDROLASE"/>
    <property type="match status" value="1"/>
</dbReference>
<dbReference type="PROSITE" id="PS00560">
    <property type="entry name" value="CARBOXYPEPT_SER_HIS"/>
    <property type="match status" value="1"/>
</dbReference>
<keyword evidence="6" id="KW-0732">Signal</keyword>
<keyword evidence="3" id="KW-0645">Protease</keyword>
<feature type="chain" id="PRO_5015775607" evidence="6">
    <location>
        <begin position="21"/>
        <end position="484"/>
    </location>
</feature>
<dbReference type="InterPro" id="IPR001563">
    <property type="entry name" value="Peptidase_S10"/>
</dbReference>
<dbReference type="PANTHER" id="PTHR11802">
    <property type="entry name" value="SERINE PROTEASE FAMILY S10 SERINE CARBOXYPEPTIDASE"/>
    <property type="match status" value="1"/>
</dbReference>
<dbReference type="PRINTS" id="PR00724">
    <property type="entry name" value="CRBOXYPTASEC"/>
</dbReference>
<evidence type="ECO:0000256" key="4">
    <source>
        <dbReference type="ARBA" id="ARBA00022801"/>
    </source>
</evidence>
<evidence type="ECO:0000313" key="7">
    <source>
        <dbReference type="EMBL" id="PWA95083.1"/>
    </source>
</evidence>
<dbReference type="EMBL" id="PKPP01000266">
    <property type="protein sequence ID" value="PWA95083.1"/>
    <property type="molecule type" value="Genomic_DNA"/>
</dbReference>
<dbReference type="Pfam" id="PF00450">
    <property type="entry name" value="Peptidase_S10"/>
    <property type="match status" value="1"/>
</dbReference>
<evidence type="ECO:0000256" key="1">
    <source>
        <dbReference type="ARBA" id="ARBA00009431"/>
    </source>
</evidence>
<organism evidence="7 8">
    <name type="scientific">Artemisia annua</name>
    <name type="common">Sweet wormwood</name>
    <dbReference type="NCBI Taxonomy" id="35608"/>
    <lineage>
        <taxon>Eukaryota</taxon>
        <taxon>Viridiplantae</taxon>
        <taxon>Streptophyta</taxon>
        <taxon>Embryophyta</taxon>
        <taxon>Tracheophyta</taxon>
        <taxon>Spermatophyta</taxon>
        <taxon>Magnoliopsida</taxon>
        <taxon>eudicotyledons</taxon>
        <taxon>Gunneridae</taxon>
        <taxon>Pentapetalae</taxon>
        <taxon>asterids</taxon>
        <taxon>campanulids</taxon>
        <taxon>Asterales</taxon>
        <taxon>Asteraceae</taxon>
        <taxon>Asteroideae</taxon>
        <taxon>Anthemideae</taxon>
        <taxon>Artemisiinae</taxon>
        <taxon>Artemisia</taxon>
    </lineage>
</organism>
<dbReference type="FunFam" id="3.40.50.1820:FF:000072">
    <property type="entry name" value="Serine carboxypeptidase-like 19"/>
    <property type="match status" value="1"/>
</dbReference>
<comment type="caution">
    <text evidence="7">The sequence shown here is derived from an EMBL/GenBank/DDBJ whole genome shotgun (WGS) entry which is preliminary data.</text>
</comment>
<dbReference type="OrthoDB" id="443318at2759"/>
<dbReference type="InterPro" id="IPR029058">
    <property type="entry name" value="AB_hydrolase_fold"/>
</dbReference>
<keyword evidence="8" id="KW-1185">Reference proteome</keyword>
<protein>
    <submittedName>
        <fullName evidence="7">Peptidase S10, serine carboxypeptidase, Alpha/Beta hydrolase fold protein</fullName>
    </submittedName>
</protein>
<feature type="signal peptide" evidence="6">
    <location>
        <begin position="1"/>
        <end position="20"/>
    </location>
</feature>
<dbReference type="Proteomes" id="UP000245207">
    <property type="component" value="Unassembled WGS sequence"/>
</dbReference>
<dbReference type="GO" id="GO:0004185">
    <property type="term" value="F:serine-type carboxypeptidase activity"/>
    <property type="evidence" value="ECO:0007669"/>
    <property type="project" value="InterPro"/>
</dbReference>
<name>A0A2U1QAR8_ARTAN</name>
<accession>A0A2U1QAR8</accession>
<comment type="similarity">
    <text evidence="1">Belongs to the peptidase S10 family.</text>
</comment>
<sequence>MYKGFLLIFLWAASSTRISSQTIVEMLPGYPGPLPFKLETGYIGVGENEAVQLFYFFVESEGNPEDDPLIIWLAGGPGCSNLHAFFFEIGPFKIMKGIFVDGVPALQIDPNSWTKVANIIYLDAPTLTGYSYTTTDEAAYSSDTLSASQTAEFVRKFVKDHPRFLKNPLYVTGVSYSGIVIPMVTEKIYEGNEQDLEPIINIKGYMAANPVTDKIGDVNARFEFANQMALISKELFESTKKACNGEYAEGYDSNLLCMSRIEEVNKRVKDINMSQILETNCDDSPTNMVKAVNPIIREEHISVWENPIKMLHEQPSLKADTFTKCYSDYYYASLWANDKKVMKALDIRKGRVEEELFLCNTDMKYHSGYTKLPLYEFNVLSSVVYHERLIKRNCRALIFSGDHDMMVPHVGTLNWIQSLNLTITESDWDAWYSDDQVAGYKTTYAQDNYSLVFATVKGGGHTVPEFKPKQCFDMVSRWFVDKPI</sequence>
<keyword evidence="2 7" id="KW-0121">Carboxypeptidase</keyword>
<dbReference type="GO" id="GO:0019748">
    <property type="term" value="P:secondary metabolic process"/>
    <property type="evidence" value="ECO:0007669"/>
    <property type="project" value="TreeGrafter"/>
</dbReference>
<dbReference type="GO" id="GO:0016747">
    <property type="term" value="F:acyltransferase activity, transferring groups other than amino-acyl groups"/>
    <property type="evidence" value="ECO:0007669"/>
    <property type="project" value="TreeGrafter"/>
</dbReference>
<keyword evidence="4 7" id="KW-0378">Hydrolase</keyword>
<evidence type="ECO:0000256" key="5">
    <source>
        <dbReference type="ARBA" id="ARBA00023180"/>
    </source>
</evidence>
<dbReference type="Gene3D" id="3.40.50.1820">
    <property type="entry name" value="alpha/beta hydrolase"/>
    <property type="match status" value="1"/>
</dbReference>
<evidence type="ECO:0000313" key="8">
    <source>
        <dbReference type="Proteomes" id="UP000245207"/>
    </source>
</evidence>
<evidence type="ECO:0000256" key="2">
    <source>
        <dbReference type="ARBA" id="ARBA00022645"/>
    </source>
</evidence>
<evidence type="ECO:0000256" key="3">
    <source>
        <dbReference type="ARBA" id="ARBA00022670"/>
    </source>
</evidence>
<reference evidence="7 8" key="1">
    <citation type="journal article" date="2018" name="Mol. Plant">
        <title>The genome of Artemisia annua provides insight into the evolution of Asteraceae family and artemisinin biosynthesis.</title>
        <authorList>
            <person name="Shen Q."/>
            <person name="Zhang L."/>
            <person name="Liao Z."/>
            <person name="Wang S."/>
            <person name="Yan T."/>
            <person name="Shi P."/>
            <person name="Liu M."/>
            <person name="Fu X."/>
            <person name="Pan Q."/>
            <person name="Wang Y."/>
            <person name="Lv Z."/>
            <person name="Lu X."/>
            <person name="Zhang F."/>
            <person name="Jiang W."/>
            <person name="Ma Y."/>
            <person name="Chen M."/>
            <person name="Hao X."/>
            <person name="Li L."/>
            <person name="Tang Y."/>
            <person name="Lv G."/>
            <person name="Zhou Y."/>
            <person name="Sun X."/>
            <person name="Brodelius P.E."/>
            <person name="Rose J.K.C."/>
            <person name="Tang K."/>
        </authorList>
    </citation>
    <scope>NUCLEOTIDE SEQUENCE [LARGE SCALE GENOMIC DNA]</scope>
    <source>
        <strain evidence="8">cv. Huhao1</strain>
        <tissue evidence="7">Leaf</tissue>
    </source>
</reference>
<dbReference type="SUPFAM" id="SSF53474">
    <property type="entry name" value="alpha/beta-Hydrolases"/>
    <property type="match status" value="1"/>
</dbReference>
<dbReference type="Gene3D" id="3.40.50.12670">
    <property type="match status" value="1"/>
</dbReference>
<proteinExistence type="inferred from homology"/>
<dbReference type="GO" id="GO:0006508">
    <property type="term" value="P:proteolysis"/>
    <property type="evidence" value="ECO:0007669"/>
    <property type="project" value="UniProtKB-KW"/>
</dbReference>